<reference evidence="1" key="1">
    <citation type="journal article" date="2007" name="PLoS Biol.">
        <title>Rate of evolution in brain-expressed genes in humans and other primates.</title>
        <authorList>
            <person name="Wang H.-Y."/>
            <person name="Chien H.-C."/>
            <person name="Osada N."/>
            <person name="Hashimoto K."/>
            <person name="Sugano S."/>
            <person name="Gojobori T."/>
            <person name="Chou C.-K."/>
            <person name="Tsai S.-F."/>
            <person name="Wu C.-I."/>
            <person name="Shen C.-K.J."/>
        </authorList>
    </citation>
    <scope>NUCLEOTIDE SEQUENCE</scope>
</reference>
<keyword evidence="1" id="KW-0808">Transferase</keyword>
<evidence type="ECO:0000313" key="1">
    <source>
        <dbReference type="EMBL" id="BAE89815.1"/>
    </source>
</evidence>
<dbReference type="AlphaFoldDB" id="I7GCK1"/>
<proteinExistence type="evidence at transcript level"/>
<keyword evidence="1" id="KW-0418">Kinase</keyword>
<protein>
    <submittedName>
        <fullName evidence="1">Macaca fascicularis brain cDNA clone: QflA-19443, similar to human protein kinase, cAMP-dependent, catalytic, beta(PRKACB), transcript variant 2, mRNA, RefSeq: NM_002731.2</fullName>
    </submittedName>
</protein>
<dbReference type="EMBL" id="AB172753">
    <property type="protein sequence ID" value="BAE89815.1"/>
    <property type="molecule type" value="mRNA"/>
</dbReference>
<sequence>MYIIIPFALLSVQVGHSHHFFSSVPHPCKTFEDIKKSCLRCSFYQSICLSVIKCFCMVMSRKC</sequence>
<name>I7GCK1_MACFA</name>
<dbReference type="GO" id="GO:0016301">
    <property type="term" value="F:kinase activity"/>
    <property type="evidence" value="ECO:0007669"/>
    <property type="project" value="UniProtKB-KW"/>
</dbReference>
<organism evidence="1">
    <name type="scientific">Macaca fascicularis</name>
    <name type="common">Crab-eating macaque</name>
    <name type="synonym">Cynomolgus monkey</name>
    <dbReference type="NCBI Taxonomy" id="9541"/>
    <lineage>
        <taxon>Eukaryota</taxon>
        <taxon>Metazoa</taxon>
        <taxon>Chordata</taxon>
        <taxon>Craniata</taxon>
        <taxon>Vertebrata</taxon>
        <taxon>Euteleostomi</taxon>
        <taxon>Mammalia</taxon>
        <taxon>Eutheria</taxon>
        <taxon>Euarchontoglires</taxon>
        <taxon>Primates</taxon>
        <taxon>Haplorrhini</taxon>
        <taxon>Catarrhini</taxon>
        <taxon>Cercopithecidae</taxon>
        <taxon>Cercopithecinae</taxon>
        <taxon>Macaca</taxon>
    </lineage>
</organism>
<accession>I7GCK1</accession>